<proteinExistence type="predicted"/>
<dbReference type="Proteomes" id="UP001055303">
    <property type="component" value="Unassembled WGS sequence"/>
</dbReference>
<reference evidence="2" key="2">
    <citation type="journal article" date="2021" name="Front. Microbiol.">
        <title>Comprehensive Comparative Genomics and Phenotyping of Methylobacterium Species.</title>
        <authorList>
            <person name="Alessa O."/>
            <person name="Ogura Y."/>
            <person name="Fujitani Y."/>
            <person name="Takami H."/>
            <person name="Hayashi T."/>
            <person name="Sahin N."/>
            <person name="Tani A."/>
        </authorList>
    </citation>
    <scope>NUCLEOTIDE SEQUENCE</scope>
    <source>
        <strain evidence="2">DSM 22415</strain>
    </source>
</reference>
<dbReference type="EMBL" id="BPQI01000071">
    <property type="protein sequence ID" value="GJD56719.1"/>
    <property type="molecule type" value="Genomic_DNA"/>
</dbReference>
<name>A0A564FTK3_9HYPH</name>
<evidence type="ECO:0000313" key="4">
    <source>
        <dbReference type="Proteomes" id="UP000401717"/>
    </source>
</evidence>
<evidence type="ECO:0000259" key="1">
    <source>
        <dbReference type="Pfam" id="PF17918"/>
    </source>
</evidence>
<keyword evidence="5" id="KW-1185">Reference proteome</keyword>
<dbReference type="AlphaFoldDB" id="A0A564FTK3"/>
<feature type="domain" description="Tetracyclin repressor SlmA-like C-terminal" evidence="1">
    <location>
        <begin position="4"/>
        <end position="93"/>
    </location>
</feature>
<gene>
    <name evidence="2" type="ORF">IFDJLNFL_2616</name>
    <name evidence="3" type="ORF">MTDSW087_00869</name>
</gene>
<dbReference type="Proteomes" id="UP000401717">
    <property type="component" value="Unassembled WGS sequence"/>
</dbReference>
<organism evidence="3 4">
    <name type="scientific">Methylobacterium dankookense</name>
    <dbReference type="NCBI Taxonomy" id="560405"/>
    <lineage>
        <taxon>Bacteria</taxon>
        <taxon>Pseudomonadati</taxon>
        <taxon>Pseudomonadota</taxon>
        <taxon>Alphaproteobacteria</taxon>
        <taxon>Hyphomicrobiales</taxon>
        <taxon>Methylobacteriaceae</taxon>
        <taxon>Methylobacterium</taxon>
    </lineage>
</organism>
<evidence type="ECO:0000313" key="3">
    <source>
        <dbReference type="EMBL" id="VUF11194.1"/>
    </source>
</evidence>
<reference evidence="2" key="3">
    <citation type="submission" date="2021-08" db="EMBL/GenBank/DDBJ databases">
        <authorList>
            <person name="Tani A."/>
            <person name="Ola A."/>
            <person name="Ogura Y."/>
            <person name="Katsura K."/>
            <person name="Hayashi T."/>
        </authorList>
    </citation>
    <scope>NUCLEOTIDE SEQUENCE</scope>
    <source>
        <strain evidence="2">DSM 22415</strain>
    </source>
</reference>
<evidence type="ECO:0000313" key="5">
    <source>
        <dbReference type="Proteomes" id="UP001055303"/>
    </source>
</evidence>
<accession>A0A564FTK3</accession>
<dbReference type="InterPro" id="IPR041669">
    <property type="entry name" value="TetR_C_15"/>
</dbReference>
<protein>
    <recommendedName>
        <fullName evidence="1">Tetracyclin repressor SlmA-like C-terminal domain-containing protein</fullName>
    </recommendedName>
</protein>
<evidence type="ECO:0000313" key="2">
    <source>
        <dbReference type="EMBL" id="GJD56719.1"/>
    </source>
</evidence>
<sequence length="100" mass="10839">MHQMRRPVLARALDIEERRLPLEEAVARVSAALAEAIRDLLGRMPWPAPADPDLMAADILAIVKGMVDAAGERGEREAEPLQGRVGRAVFGYLGLGAQRA</sequence>
<dbReference type="Pfam" id="PF17918">
    <property type="entry name" value="TetR_C_15"/>
    <property type="match status" value="1"/>
</dbReference>
<dbReference type="EMBL" id="CABFVH010000003">
    <property type="protein sequence ID" value="VUF11194.1"/>
    <property type="molecule type" value="Genomic_DNA"/>
</dbReference>
<reference evidence="3 4" key="1">
    <citation type="submission" date="2019-06" db="EMBL/GenBank/DDBJ databases">
        <authorList>
            <person name="Rodrigo-Torres L."/>
            <person name="Arahal R. D."/>
            <person name="Lucena T."/>
        </authorList>
    </citation>
    <scope>NUCLEOTIDE SEQUENCE [LARGE SCALE GENOMIC DNA]</scope>
    <source>
        <strain evidence="3 4">SW08-7</strain>
    </source>
</reference>